<evidence type="ECO:0000313" key="2">
    <source>
        <dbReference type="EMBL" id="VDM39580.1"/>
    </source>
</evidence>
<dbReference type="EMBL" id="UYWY01019861">
    <property type="protein sequence ID" value="VDM39580.1"/>
    <property type="molecule type" value="Genomic_DNA"/>
</dbReference>
<accession>A0A183UID9</accession>
<reference evidence="4" key="1">
    <citation type="submission" date="2016-06" db="UniProtKB">
        <authorList>
            <consortium name="WormBaseParasite"/>
        </authorList>
    </citation>
    <scope>IDENTIFICATION</scope>
</reference>
<organism evidence="3 4">
    <name type="scientific">Toxocara canis</name>
    <name type="common">Canine roundworm</name>
    <dbReference type="NCBI Taxonomy" id="6265"/>
    <lineage>
        <taxon>Eukaryota</taxon>
        <taxon>Metazoa</taxon>
        <taxon>Ecdysozoa</taxon>
        <taxon>Nematoda</taxon>
        <taxon>Chromadorea</taxon>
        <taxon>Rhabditida</taxon>
        <taxon>Spirurina</taxon>
        <taxon>Ascaridomorpha</taxon>
        <taxon>Ascaridoidea</taxon>
        <taxon>Toxocaridae</taxon>
        <taxon>Toxocara</taxon>
    </lineage>
</organism>
<sequence>MQETMVGWTNCAGQLRMLPAAERYGLMPSTCLHAGLVQLCANRPCLASHPPPKPLPMRRSRGIGNSSSSSSNNNNNNKNSSSSNSLSHQRQLASVVVSPSPRIIIATALRSERPCASIER</sequence>
<gene>
    <name evidence="2" type="ORF">TCNE_LOCUS8259</name>
</gene>
<dbReference type="Proteomes" id="UP000050794">
    <property type="component" value="Unassembled WGS sequence"/>
</dbReference>
<evidence type="ECO:0000313" key="3">
    <source>
        <dbReference type="Proteomes" id="UP000050794"/>
    </source>
</evidence>
<evidence type="ECO:0000313" key="4">
    <source>
        <dbReference type="WBParaSite" id="TCNE_0000825901-mRNA-1"/>
    </source>
</evidence>
<feature type="compositionally biased region" description="Low complexity" evidence="1">
    <location>
        <begin position="65"/>
        <end position="87"/>
    </location>
</feature>
<name>A0A183UID9_TOXCA</name>
<proteinExistence type="predicted"/>
<feature type="region of interest" description="Disordered" evidence="1">
    <location>
        <begin position="48"/>
        <end position="96"/>
    </location>
</feature>
<reference evidence="2 3" key="2">
    <citation type="submission" date="2018-11" db="EMBL/GenBank/DDBJ databases">
        <authorList>
            <consortium name="Pathogen Informatics"/>
        </authorList>
    </citation>
    <scope>NUCLEOTIDE SEQUENCE [LARGE SCALE GENOMIC DNA]</scope>
</reference>
<evidence type="ECO:0000256" key="1">
    <source>
        <dbReference type="SAM" id="MobiDB-lite"/>
    </source>
</evidence>
<protein>
    <submittedName>
        <fullName evidence="2 4">Uncharacterized protein</fullName>
    </submittedName>
</protein>
<keyword evidence="3" id="KW-1185">Reference proteome</keyword>
<dbReference type="AlphaFoldDB" id="A0A183UID9"/>
<dbReference type="WBParaSite" id="TCNE_0000825901-mRNA-1">
    <property type="protein sequence ID" value="TCNE_0000825901-mRNA-1"/>
    <property type="gene ID" value="TCNE_0000825901"/>
</dbReference>